<evidence type="ECO:0000256" key="2">
    <source>
        <dbReference type="ARBA" id="ARBA00022714"/>
    </source>
</evidence>
<dbReference type="Pfam" id="PF00175">
    <property type="entry name" value="NAD_binding_1"/>
    <property type="match status" value="1"/>
</dbReference>
<dbReference type="SUPFAM" id="SSF52343">
    <property type="entry name" value="Ferredoxin reductase-like, C-terminal NADP-linked domain"/>
    <property type="match status" value="1"/>
</dbReference>
<dbReference type="InterPro" id="IPR017938">
    <property type="entry name" value="Riboflavin_synthase-like_b-brl"/>
</dbReference>
<dbReference type="Pfam" id="PF00111">
    <property type="entry name" value="Fer2"/>
    <property type="match status" value="1"/>
</dbReference>
<dbReference type="InterPro" id="IPR050415">
    <property type="entry name" value="MRET"/>
</dbReference>
<keyword evidence="2" id="KW-0408">Iron</keyword>
<dbReference type="STRING" id="857265.WG78_08450"/>
<gene>
    <name evidence="6" type="primary">ascD_2</name>
    <name evidence="6" type="ORF">WG78_08450</name>
</gene>
<accession>A0A0N0GP93</accession>
<keyword evidence="2" id="KW-0479">Metal-binding</keyword>
<dbReference type="InterPro" id="IPR039261">
    <property type="entry name" value="FNR_nucleotide-bd"/>
</dbReference>
<dbReference type="InterPro" id="IPR008333">
    <property type="entry name" value="Cbr1-like_FAD-bd_dom"/>
</dbReference>
<sequence>MSKQLTIQPSGQQITMQDDQTILDAAMAAGFNMPYGCKNGACGACKGQIISGDVDYPDGYAESALPHMERERGLALYCCAVPKGDITVECREVAATKDIQIKTLPCRVQQIDKISHDVAVLSLKLPTTERMQFLAGQYIDLHTKGGKKRSFSIANAPHESEYLQLHIRCMPGGEFSDYVWNEMKEREIMRFTGPLGSFFLREDSDRPIIFIATGTGFAPIKGILEHAFNKGIQREMILYWGCRSLQDLYMPQLPSDWQQQHPNFTFIPVLSDPQPEDQWQGRTGLVHEAVMDDFNNLSGWQVYACGAPVMVEAAYTHFVSHGLPEGEFFSDAFFSSKDLGKPKA</sequence>
<dbReference type="Pfam" id="PF00970">
    <property type="entry name" value="FAD_binding_6"/>
    <property type="match status" value="1"/>
</dbReference>
<dbReference type="InterPro" id="IPR001041">
    <property type="entry name" value="2Fe-2S_ferredoxin-type"/>
</dbReference>
<dbReference type="InterPro" id="IPR036010">
    <property type="entry name" value="2Fe-2S_ferredoxin-like_sf"/>
</dbReference>
<dbReference type="Gene3D" id="3.10.20.30">
    <property type="match status" value="1"/>
</dbReference>
<dbReference type="PANTHER" id="PTHR47354:SF5">
    <property type="entry name" value="PROTEIN RFBI"/>
    <property type="match status" value="1"/>
</dbReference>
<dbReference type="AlphaFoldDB" id="A0A0N0GP93"/>
<dbReference type="GO" id="GO:0016491">
    <property type="term" value="F:oxidoreductase activity"/>
    <property type="evidence" value="ECO:0007669"/>
    <property type="project" value="UniProtKB-KW"/>
</dbReference>
<keyword evidence="6" id="KW-0560">Oxidoreductase</keyword>
<protein>
    <submittedName>
        <fullName evidence="6">CDP-6-deoxy-L-threo-D-glycero-4-hexulose-3-dehydrase reductase</fullName>
        <ecNumber evidence="6">1.17.1.-</ecNumber>
    </submittedName>
</protein>
<dbReference type="EMBL" id="LAQT01000006">
    <property type="protein sequence ID" value="KPC53537.1"/>
    <property type="molecule type" value="Genomic_DNA"/>
</dbReference>
<comment type="cofactor">
    <cofactor evidence="3">
        <name>[2Fe-2S] cluster</name>
        <dbReference type="ChEBI" id="CHEBI:190135"/>
    </cofactor>
</comment>
<dbReference type="Gene3D" id="2.40.30.10">
    <property type="entry name" value="Translation factors"/>
    <property type="match status" value="1"/>
</dbReference>
<dbReference type="OrthoDB" id="9806195at2"/>
<dbReference type="Gene3D" id="3.40.50.80">
    <property type="entry name" value="Nucleotide-binding domain of ferredoxin-NADP reductase (FNR) module"/>
    <property type="match status" value="1"/>
</dbReference>
<evidence type="ECO:0000313" key="7">
    <source>
        <dbReference type="Proteomes" id="UP000037939"/>
    </source>
</evidence>
<dbReference type="InterPro" id="IPR001433">
    <property type="entry name" value="OxRdtase_FAD/NAD-bd"/>
</dbReference>
<evidence type="ECO:0000259" key="5">
    <source>
        <dbReference type="PROSITE" id="PS51384"/>
    </source>
</evidence>
<dbReference type="PANTHER" id="PTHR47354">
    <property type="entry name" value="NADH OXIDOREDUCTASE HCR"/>
    <property type="match status" value="1"/>
</dbReference>
<evidence type="ECO:0000259" key="4">
    <source>
        <dbReference type="PROSITE" id="PS51085"/>
    </source>
</evidence>
<dbReference type="SUPFAM" id="SSF63380">
    <property type="entry name" value="Riboflavin synthase domain-like"/>
    <property type="match status" value="1"/>
</dbReference>
<dbReference type="InterPro" id="IPR006058">
    <property type="entry name" value="2Fe2S_fd_BS"/>
</dbReference>
<organism evidence="6 7">
    <name type="scientific">Amantichitinum ursilacus</name>
    <dbReference type="NCBI Taxonomy" id="857265"/>
    <lineage>
        <taxon>Bacteria</taxon>
        <taxon>Pseudomonadati</taxon>
        <taxon>Pseudomonadota</taxon>
        <taxon>Betaproteobacteria</taxon>
        <taxon>Neisseriales</taxon>
        <taxon>Chitinibacteraceae</taxon>
        <taxon>Amantichitinum</taxon>
    </lineage>
</organism>
<dbReference type="PROSITE" id="PS51085">
    <property type="entry name" value="2FE2S_FER_2"/>
    <property type="match status" value="1"/>
</dbReference>
<dbReference type="EC" id="1.17.1.-" evidence="6"/>
<dbReference type="PRINTS" id="PR00371">
    <property type="entry name" value="FPNCR"/>
</dbReference>
<dbReference type="CDD" id="cd06189">
    <property type="entry name" value="flavin_oxioreductase"/>
    <property type="match status" value="1"/>
</dbReference>
<dbReference type="PRINTS" id="PR00410">
    <property type="entry name" value="PHEHYDRXLASE"/>
</dbReference>
<evidence type="ECO:0000313" key="6">
    <source>
        <dbReference type="EMBL" id="KPC53537.1"/>
    </source>
</evidence>
<dbReference type="CDD" id="cd00207">
    <property type="entry name" value="fer2"/>
    <property type="match status" value="1"/>
</dbReference>
<keyword evidence="2" id="KW-0001">2Fe-2S</keyword>
<dbReference type="GO" id="GO:0051537">
    <property type="term" value="F:2 iron, 2 sulfur cluster binding"/>
    <property type="evidence" value="ECO:0007669"/>
    <property type="project" value="UniProtKB-KW"/>
</dbReference>
<proteinExistence type="predicted"/>
<evidence type="ECO:0000256" key="1">
    <source>
        <dbReference type="ARBA" id="ARBA00001974"/>
    </source>
</evidence>
<comment type="caution">
    <text evidence="6">The sequence shown here is derived from an EMBL/GenBank/DDBJ whole genome shotgun (WGS) entry which is preliminary data.</text>
</comment>
<dbReference type="InterPro" id="IPR012675">
    <property type="entry name" value="Beta-grasp_dom_sf"/>
</dbReference>
<keyword evidence="7" id="KW-1185">Reference proteome</keyword>
<dbReference type="Proteomes" id="UP000037939">
    <property type="component" value="Unassembled WGS sequence"/>
</dbReference>
<dbReference type="InterPro" id="IPR017927">
    <property type="entry name" value="FAD-bd_FR_type"/>
</dbReference>
<evidence type="ECO:0000256" key="3">
    <source>
        <dbReference type="ARBA" id="ARBA00034078"/>
    </source>
</evidence>
<reference evidence="6 7" key="1">
    <citation type="submission" date="2015-07" db="EMBL/GenBank/DDBJ databases">
        <title>Draft genome sequence of the Amantichitinum ursilacus IGB-41, a new chitin-degrading bacterium.</title>
        <authorList>
            <person name="Kirstahler P."/>
            <person name="Guenther M."/>
            <person name="Grumaz C."/>
            <person name="Rupp S."/>
            <person name="Zibek S."/>
            <person name="Sohn K."/>
        </authorList>
    </citation>
    <scope>NUCLEOTIDE SEQUENCE [LARGE SCALE GENOMIC DNA]</scope>
    <source>
        <strain evidence="6 7">IGB-41</strain>
    </source>
</reference>
<keyword evidence="2" id="KW-0411">Iron-sulfur</keyword>
<name>A0A0N0GP93_9NEIS</name>
<dbReference type="SUPFAM" id="SSF54292">
    <property type="entry name" value="2Fe-2S ferredoxin-like"/>
    <property type="match status" value="1"/>
</dbReference>
<feature type="domain" description="FAD-binding FR-type" evidence="5">
    <location>
        <begin position="101"/>
        <end position="201"/>
    </location>
</feature>
<dbReference type="RefSeq" id="WP_053937354.1">
    <property type="nucleotide sequence ID" value="NZ_LAQT01000006.1"/>
</dbReference>
<dbReference type="InterPro" id="IPR001709">
    <property type="entry name" value="Flavoprot_Pyr_Nucl_cyt_Rdtase"/>
</dbReference>
<dbReference type="PROSITE" id="PS51384">
    <property type="entry name" value="FAD_FR"/>
    <property type="match status" value="1"/>
</dbReference>
<dbReference type="PROSITE" id="PS00197">
    <property type="entry name" value="2FE2S_FER_1"/>
    <property type="match status" value="1"/>
</dbReference>
<comment type="cofactor">
    <cofactor evidence="1">
        <name>FAD</name>
        <dbReference type="ChEBI" id="CHEBI:57692"/>
    </cofactor>
</comment>
<feature type="domain" description="2Fe-2S ferredoxin-type" evidence="4">
    <location>
        <begin position="3"/>
        <end position="94"/>
    </location>
</feature>